<accession>Q0ALW9</accession>
<dbReference type="PANTHER" id="PTHR15108">
    <property type="entry name" value="N-ACYLGLUCOSAMINE-2-EPIMERASE"/>
    <property type="match status" value="1"/>
</dbReference>
<dbReference type="Gene3D" id="1.50.10.10">
    <property type="match status" value="1"/>
</dbReference>
<dbReference type="RefSeq" id="WP_011644369.1">
    <property type="nucleotide sequence ID" value="NC_008347.1"/>
</dbReference>
<reference evidence="3 4" key="1">
    <citation type="submission" date="2006-08" db="EMBL/GenBank/DDBJ databases">
        <title>Complete sequence of Maricaulis maris MCS10.</title>
        <authorList>
            <consortium name="US DOE Joint Genome Institute"/>
            <person name="Copeland A."/>
            <person name="Lucas S."/>
            <person name="Lapidus A."/>
            <person name="Barry K."/>
            <person name="Detter J.C."/>
            <person name="Glavina del Rio T."/>
            <person name="Hammon N."/>
            <person name="Israni S."/>
            <person name="Dalin E."/>
            <person name="Tice H."/>
            <person name="Pitluck S."/>
            <person name="Saunders E."/>
            <person name="Brettin T."/>
            <person name="Bruce D."/>
            <person name="Han C."/>
            <person name="Tapia R."/>
            <person name="Gilna P."/>
            <person name="Schmutz J."/>
            <person name="Larimer F."/>
            <person name="Land M."/>
            <person name="Hauser L."/>
            <person name="Kyrpides N."/>
            <person name="Mikhailova N."/>
            <person name="Viollier P."/>
            <person name="Stephens C."/>
            <person name="Richardson P."/>
        </authorList>
    </citation>
    <scope>NUCLEOTIDE SEQUENCE [LARGE SCALE GENOMIC DNA]</scope>
    <source>
        <strain evidence="3 4">MCS10</strain>
    </source>
</reference>
<dbReference type="EMBL" id="CP000449">
    <property type="protein sequence ID" value="ABI66724.1"/>
    <property type="molecule type" value="Genomic_DNA"/>
</dbReference>
<organism evidence="3 4">
    <name type="scientific">Maricaulis maris (strain MCS10)</name>
    <name type="common">Caulobacter maris</name>
    <dbReference type="NCBI Taxonomy" id="394221"/>
    <lineage>
        <taxon>Bacteria</taxon>
        <taxon>Pseudomonadati</taxon>
        <taxon>Pseudomonadota</taxon>
        <taxon>Alphaproteobacteria</taxon>
        <taxon>Maricaulales</taxon>
        <taxon>Maricaulaceae</taxon>
        <taxon>Maricaulis</taxon>
    </lineage>
</organism>
<dbReference type="InterPro" id="IPR010819">
    <property type="entry name" value="AGE/CE"/>
</dbReference>
<dbReference type="GO" id="GO:0004476">
    <property type="term" value="F:mannose-6-phosphate isomerase activity"/>
    <property type="evidence" value="ECO:0007669"/>
    <property type="project" value="UniProtKB-EC"/>
</dbReference>
<dbReference type="InterPro" id="IPR012341">
    <property type="entry name" value="6hp_glycosidase-like_sf"/>
</dbReference>
<dbReference type="SUPFAM" id="SSF48208">
    <property type="entry name" value="Six-hairpin glycosidases"/>
    <property type="match status" value="1"/>
</dbReference>
<name>Q0ALW9_MARMM</name>
<proteinExistence type="inferred from homology"/>
<evidence type="ECO:0000313" key="3">
    <source>
        <dbReference type="EMBL" id="ABI66724.1"/>
    </source>
</evidence>
<dbReference type="Proteomes" id="UP000001964">
    <property type="component" value="Chromosome"/>
</dbReference>
<keyword evidence="2 3" id="KW-0413">Isomerase</keyword>
<dbReference type="GO" id="GO:0005975">
    <property type="term" value="P:carbohydrate metabolic process"/>
    <property type="evidence" value="ECO:0007669"/>
    <property type="project" value="InterPro"/>
</dbReference>
<dbReference type="Pfam" id="PF07221">
    <property type="entry name" value="GlcNAc_2-epim"/>
    <property type="match status" value="1"/>
</dbReference>
<dbReference type="InterPro" id="IPR008928">
    <property type="entry name" value="6-hairpin_glycosidase_sf"/>
</dbReference>
<sequence length="374" mass="42024">MIAIDRYAEWFKATALPFWQQRAWDPQSGGFLESVNLDGSPVFGDSRRVRTQARQVYVFARSHLAGWCNGHDLAVDGYALLEQRAKAPDGQDGWVHRLTDTGAVESPIRDLYDHTFILLAQAWLFRLTGDARYRHEADSLLAYLDREFADPAGGYAESLGGPQLPRRQNPHMHFFECMLAWHEVSGDQSYLDRAEAVLELLGSYFIDQAGGYLVEFFDRTWRPDESDDGIVVEPGHELEWVWLLDAYQRTGRSVSDEMATRLFQHAHEFGLNRHTGFMMSASTSAGRPIEGGSRTWVQTEWLRGALARHRCGASGALAQAEVAATQLLKWHIDPAIRGGWIDSVDARGSQTADRIPASTFYHLLGVVLDVEKTG</sequence>
<evidence type="ECO:0000313" key="4">
    <source>
        <dbReference type="Proteomes" id="UP000001964"/>
    </source>
</evidence>
<comment type="similarity">
    <text evidence="1">Belongs to the N-acylglucosamine 2-epimerase family.</text>
</comment>
<dbReference type="AlphaFoldDB" id="Q0ALW9"/>
<dbReference type="EC" id="5.3.1.8" evidence="3"/>
<dbReference type="STRING" id="394221.Mmar10_2432"/>
<evidence type="ECO:0000256" key="2">
    <source>
        <dbReference type="ARBA" id="ARBA00023235"/>
    </source>
</evidence>
<dbReference type="eggNOG" id="COG2942">
    <property type="taxonomic scope" value="Bacteria"/>
</dbReference>
<dbReference type="KEGG" id="mmr:Mmar10_2432"/>
<keyword evidence="4" id="KW-1185">Reference proteome</keyword>
<protein>
    <submittedName>
        <fullName evidence="3">Mannose-6-phosphate isomerase, type 3</fullName>
        <ecNumber evidence="3">5.3.1.8</ecNumber>
    </submittedName>
</protein>
<evidence type="ECO:0000256" key="1">
    <source>
        <dbReference type="ARBA" id="ARBA00008558"/>
    </source>
</evidence>
<dbReference type="OrthoDB" id="9806359at2"/>
<gene>
    <name evidence="3" type="ordered locus">Mmar10_2432</name>
</gene>
<dbReference type="HOGENOM" id="CLU_046651_1_0_5"/>